<dbReference type="Gene3D" id="1.20.1250.20">
    <property type="entry name" value="MFS general substrate transporter like domains"/>
    <property type="match status" value="1"/>
</dbReference>
<sequence>MGFFAWDNYRRVLAPAGARALAVSGVMARASVSTVGLGILQLVAATHGGYASAGITCAMYMVCAALGGVFWGRLADLQGQRWVLHRTSAILAVGAFGLLLFSYTESSLPDLLFAAAITGSGIPPAPAMVRARWTVLHAGSPNLGVAYSMDASLEELIFVAGPPVMGFLHLANPHVGLPAVVITTLVGMLWLSAQPGTEPPIDLLSPQRQNLVLAVRGMPVLFATSFSFGGMLGALDVAVITFAVRRGHEQIGLIALGLWAGASAIGGALYGASRHTLATSRQFAVAVTIVWAGILPLLFVRDLTQMAVLLAISGTAMAPTMAIMTGLAEQISPRKSLTLTLSWITAGTGLGVAAGTALQGWVGDLGRDPLMFLVSITFASLAVVITWKGASSLRRTPARALTGTPWSGQRDQS</sequence>
<dbReference type="InterPro" id="IPR036259">
    <property type="entry name" value="MFS_trans_sf"/>
</dbReference>
<evidence type="ECO:0000313" key="3">
    <source>
        <dbReference type="Proteomes" id="UP000602198"/>
    </source>
</evidence>
<reference evidence="2 3" key="1">
    <citation type="submission" date="2021-01" db="EMBL/GenBank/DDBJ databases">
        <title>WGS of actinomycetes isolated from Thailand.</title>
        <authorList>
            <person name="Thawai C."/>
        </authorList>
    </citation>
    <scope>NUCLEOTIDE SEQUENCE [LARGE SCALE GENOMIC DNA]</scope>
    <source>
        <strain evidence="2 3">LPG 2</strain>
    </source>
</reference>
<feature type="transmembrane region" description="Helical" evidence="1">
    <location>
        <begin position="250"/>
        <end position="271"/>
    </location>
</feature>
<name>A0ABS1MJQ5_9NOCA</name>
<keyword evidence="1" id="KW-0472">Membrane</keyword>
<dbReference type="Proteomes" id="UP000602198">
    <property type="component" value="Unassembled WGS sequence"/>
</dbReference>
<dbReference type="RefSeq" id="WP_201958690.1">
    <property type="nucleotide sequence ID" value="NZ_JAERRJ010000029.1"/>
</dbReference>
<feature type="transmembrane region" description="Helical" evidence="1">
    <location>
        <begin position="50"/>
        <end position="71"/>
    </location>
</feature>
<comment type="caution">
    <text evidence="2">The sequence shown here is derived from an EMBL/GenBank/DDBJ whole genome shotgun (WGS) entry which is preliminary data.</text>
</comment>
<dbReference type="Pfam" id="PF07690">
    <property type="entry name" value="MFS_1"/>
    <property type="match status" value="1"/>
</dbReference>
<feature type="transmembrane region" description="Helical" evidence="1">
    <location>
        <begin position="213"/>
        <end position="244"/>
    </location>
</feature>
<gene>
    <name evidence="2" type="ORF">JK358_38355</name>
</gene>
<dbReference type="SUPFAM" id="SSF103473">
    <property type="entry name" value="MFS general substrate transporter"/>
    <property type="match status" value="1"/>
</dbReference>
<keyword evidence="1" id="KW-1133">Transmembrane helix</keyword>
<feature type="transmembrane region" description="Helical" evidence="1">
    <location>
        <begin position="339"/>
        <end position="358"/>
    </location>
</feature>
<feature type="transmembrane region" description="Helical" evidence="1">
    <location>
        <begin position="83"/>
        <end position="103"/>
    </location>
</feature>
<feature type="transmembrane region" description="Helical" evidence="1">
    <location>
        <begin position="370"/>
        <end position="390"/>
    </location>
</feature>
<accession>A0ABS1MJQ5</accession>
<evidence type="ECO:0000256" key="1">
    <source>
        <dbReference type="SAM" id="Phobius"/>
    </source>
</evidence>
<evidence type="ECO:0000313" key="2">
    <source>
        <dbReference type="EMBL" id="MBL1080275.1"/>
    </source>
</evidence>
<proteinExistence type="predicted"/>
<organism evidence="2 3">
    <name type="scientific">Nocardia acididurans</name>
    <dbReference type="NCBI Taxonomy" id="2802282"/>
    <lineage>
        <taxon>Bacteria</taxon>
        <taxon>Bacillati</taxon>
        <taxon>Actinomycetota</taxon>
        <taxon>Actinomycetes</taxon>
        <taxon>Mycobacteriales</taxon>
        <taxon>Nocardiaceae</taxon>
        <taxon>Nocardia</taxon>
    </lineage>
</organism>
<feature type="transmembrane region" description="Helical" evidence="1">
    <location>
        <begin position="175"/>
        <end position="193"/>
    </location>
</feature>
<feature type="transmembrane region" description="Helical" evidence="1">
    <location>
        <begin position="306"/>
        <end position="327"/>
    </location>
</feature>
<feature type="transmembrane region" description="Helical" evidence="1">
    <location>
        <begin position="20"/>
        <end position="44"/>
    </location>
</feature>
<keyword evidence="3" id="KW-1185">Reference proteome</keyword>
<protein>
    <submittedName>
        <fullName evidence="2">MFS transporter</fullName>
    </submittedName>
</protein>
<dbReference type="EMBL" id="JAERRJ010000029">
    <property type="protein sequence ID" value="MBL1080275.1"/>
    <property type="molecule type" value="Genomic_DNA"/>
</dbReference>
<feature type="transmembrane region" description="Helical" evidence="1">
    <location>
        <begin position="283"/>
        <end position="300"/>
    </location>
</feature>
<dbReference type="PANTHER" id="PTHR23542">
    <property type="match status" value="1"/>
</dbReference>
<dbReference type="PANTHER" id="PTHR23542:SF1">
    <property type="entry name" value="MAJOR FACILITATOR SUPERFAMILY (MFS) PROFILE DOMAIN-CONTAINING PROTEIN"/>
    <property type="match status" value="1"/>
</dbReference>
<keyword evidence="1" id="KW-0812">Transmembrane</keyword>
<dbReference type="InterPro" id="IPR011701">
    <property type="entry name" value="MFS"/>
</dbReference>